<gene>
    <name evidence="2" type="ORF">ACFPQ5_24025</name>
</gene>
<sequence>MRSNLLKGGAAAVLLSLGLQVQAAAPVKRAVELPPAADLSYELNAQQRGFGLKGEALIAWRNSGNSDGKYEVNVEARVPLIGKLTEYRSRGTVDSYGLAPDEFYEKRYRKDATTTTFERDNKTITFTDAKEPYVLKGGEQDRASVTWQLASVARAAGESKFKPGSEWSFVVAGRRDAEPWTFKVVKREKIQTGMGELDTLLVTREPRADGKSESVDIWLAPGQEWYPVKLRFHDGERETIEQTVTKITRK</sequence>
<dbReference type="RefSeq" id="WP_379761564.1">
    <property type="nucleotide sequence ID" value="NZ_JBHSMR010000015.1"/>
</dbReference>
<keyword evidence="3" id="KW-1185">Reference proteome</keyword>
<evidence type="ECO:0000256" key="1">
    <source>
        <dbReference type="SAM" id="SignalP"/>
    </source>
</evidence>
<name>A0ABW0MSN4_9BURK</name>
<comment type="caution">
    <text evidence="2">The sequence shown here is derived from an EMBL/GenBank/DDBJ whole genome shotgun (WGS) entry which is preliminary data.</text>
</comment>
<protein>
    <submittedName>
        <fullName evidence="2">DUF3108 domain-containing protein</fullName>
    </submittedName>
</protein>
<reference evidence="3" key="1">
    <citation type="journal article" date="2019" name="Int. J. Syst. Evol. Microbiol.">
        <title>The Global Catalogue of Microorganisms (GCM) 10K type strain sequencing project: providing services to taxonomists for standard genome sequencing and annotation.</title>
        <authorList>
            <consortium name="The Broad Institute Genomics Platform"/>
            <consortium name="The Broad Institute Genome Sequencing Center for Infectious Disease"/>
            <person name="Wu L."/>
            <person name="Ma J."/>
        </authorList>
    </citation>
    <scope>NUCLEOTIDE SEQUENCE [LARGE SCALE GENOMIC DNA]</scope>
    <source>
        <strain evidence="3">CCUG 43111</strain>
    </source>
</reference>
<dbReference type="InterPro" id="IPR021457">
    <property type="entry name" value="DUF3108"/>
</dbReference>
<evidence type="ECO:0000313" key="2">
    <source>
        <dbReference type="EMBL" id="MFC5481274.1"/>
    </source>
</evidence>
<feature type="signal peptide" evidence="1">
    <location>
        <begin position="1"/>
        <end position="23"/>
    </location>
</feature>
<organism evidence="2 3">
    <name type="scientific">Massilia suwonensis</name>
    <dbReference type="NCBI Taxonomy" id="648895"/>
    <lineage>
        <taxon>Bacteria</taxon>
        <taxon>Pseudomonadati</taxon>
        <taxon>Pseudomonadota</taxon>
        <taxon>Betaproteobacteria</taxon>
        <taxon>Burkholderiales</taxon>
        <taxon>Oxalobacteraceae</taxon>
        <taxon>Telluria group</taxon>
        <taxon>Massilia</taxon>
    </lineage>
</organism>
<feature type="chain" id="PRO_5045220701" evidence="1">
    <location>
        <begin position="24"/>
        <end position="250"/>
    </location>
</feature>
<evidence type="ECO:0000313" key="3">
    <source>
        <dbReference type="Proteomes" id="UP001596101"/>
    </source>
</evidence>
<keyword evidence="1" id="KW-0732">Signal</keyword>
<accession>A0ABW0MSN4</accession>
<dbReference type="EMBL" id="JBHSMR010000015">
    <property type="protein sequence ID" value="MFC5481274.1"/>
    <property type="molecule type" value="Genomic_DNA"/>
</dbReference>
<dbReference type="Proteomes" id="UP001596101">
    <property type="component" value="Unassembled WGS sequence"/>
</dbReference>
<dbReference type="Pfam" id="PF11306">
    <property type="entry name" value="DUF3108"/>
    <property type="match status" value="1"/>
</dbReference>
<proteinExistence type="predicted"/>